<dbReference type="SUPFAM" id="SSF49785">
    <property type="entry name" value="Galactose-binding domain-like"/>
    <property type="match status" value="1"/>
</dbReference>
<dbReference type="Pfam" id="PF00754">
    <property type="entry name" value="F5_F8_type_C"/>
    <property type="match status" value="1"/>
</dbReference>
<organism evidence="2 3">
    <name type="scientific">Hallella bergensis DSM 17361</name>
    <dbReference type="NCBI Taxonomy" id="585502"/>
    <lineage>
        <taxon>Bacteria</taxon>
        <taxon>Pseudomonadati</taxon>
        <taxon>Bacteroidota</taxon>
        <taxon>Bacteroidia</taxon>
        <taxon>Bacteroidales</taxon>
        <taxon>Prevotellaceae</taxon>
        <taxon>Hallella</taxon>
    </lineage>
</organism>
<dbReference type="InterPro" id="IPR000421">
    <property type="entry name" value="FA58C"/>
</dbReference>
<dbReference type="AlphaFoldDB" id="D1PUZ3"/>
<feature type="domain" description="F5/8 type C" evidence="1">
    <location>
        <begin position="61"/>
        <end position="171"/>
    </location>
</feature>
<dbReference type="InterPro" id="IPR008979">
    <property type="entry name" value="Galactose-bd-like_sf"/>
</dbReference>
<accession>D1PUZ3</accession>
<dbReference type="EMBL" id="ACKS01000034">
    <property type="protein sequence ID" value="EFA44713.1"/>
    <property type="molecule type" value="Genomic_DNA"/>
</dbReference>
<evidence type="ECO:0000313" key="2">
    <source>
        <dbReference type="EMBL" id="EFA44713.1"/>
    </source>
</evidence>
<reference evidence="2 3" key="1">
    <citation type="submission" date="2009-10" db="EMBL/GenBank/DDBJ databases">
        <authorList>
            <person name="Qin X."/>
            <person name="Bachman B."/>
            <person name="Battles P."/>
            <person name="Bell A."/>
            <person name="Bess C."/>
            <person name="Bickham C."/>
            <person name="Chaboub L."/>
            <person name="Chen D."/>
            <person name="Coyle M."/>
            <person name="Deiros D.R."/>
            <person name="Dinh H."/>
            <person name="Forbes L."/>
            <person name="Fowler G."/>
            <person name="Francisco L."/>
            <person name="Fu Q."/>
            <person name="Gubbala S."/>
            <person name="Hale W."/>
            <person name="Han Y."/>
            <person name="Hemphill L."/>
            <person name="Highlander S.K."/>
            <person name="Hirani K."/>
            <person name="Hogues M."/>
            <person name="Jackson L."/>
            <person name="Jakkamsetti A."/>
            <person name="Javaid M."/>
            <person name="Jiang H."/>
            <person name="Korchina V."/>
            <person name="Kovar C."/>
            <person name="Lara F."/>
            <person name="Lee S."/>
            <person name="Mata R."/>
            <person name="Mathew T."/>
            <person name="Moen C."/>
            <person name="Morales K."/>
            <person name="Munidasa M."/>
            <person name="Nazareth L."/>
            <person name="Ngo R."/>
            <person name="Nguyen L."/>
            <person name="Okwuonu G."/>
            <person name="Ongeri F."/>
            <person name="Patil S."/>
            <person name="Petrosino J."/>
            <person name="Pham C."/>
            <person name="Pham P."/>
            <person name="Pu L.-L."/>
            <person name="Puazo M."/>
            <person name="Raj R."/>
            <person name="Reid J."/>
            <person name="Rouhana J."/>
            <person name="Saada N."/>
            <person name="Shang Y."/>
            <person name="Simmons D."/>
            <person name="Thornton R."/>
            <person name="Warren J."/>
            <person name="Weissenberger G."/>
            <person name="Zhang J."/>
            <person name="Zhang L."/>
            <person name="Zhou C."/>
            <person name="Zhu D."/>
            <person name="Muzny D."/>
            <person name="Worley K."/>
            <person name="Gibbs R."/>
        </authorList>
    </citation>
    <scope>NUCLEOTIDE SEQUENCE [LARGE SCALE GENOMIC DNA]</scope>
    <source>
        <strain evidence="2 3">DSM 17361</strain>
    </source>
</reference>
<keyword evidence="3" id="KW-1185">Reference proteome</keyword>
<name>D1PUZ3_9BACT</name>
<proteinExistence type="predicted"/>
<gene>
    <name evidence="2" type="ORF">HMPREF0645_0778</name>
</gene>
<protein>
    <recommendedName>
        <fullName evidence="1">F5/8 type C domain-containing protein</fullName>
    </recommendedName>
</protein>
<evidence type="ECO:0000259" key="1">
    <source>
        <dbReference type="Pfam" id="PF00754"/>
    </source>
</evidence>
<comment type="caution">
    <text evidence="2">The sequence shown here is derived from an EMBL/GenBank/DDBJ whole genome shotgun (WGS) entry which is preliminary data.</text>
</comment>
<dbReference type="Proteomes" id="UP000003160">
    <property type="component" value="Unassembled WGS sequence"/>
</dbReference>
<sequence>MADGLRPVVTELTTAVVDCKDGLSTYAPGMRLPLNLDRGETPLTPSYQDVRRTIQVKSVQVGSNKADAGKAINDNERTEWKSDGSKENAWATFNLTENARVDEIAIKLTGWRNKVYPLAIYADHQKVWEGITYATLGYVHIDIPKAVKSGRITIKMLGPSQNSNKFGEVKELAGGATGELDRMITAKGKTELRIVEVDFLQKIK</sequence>
<dbReference type="eggNOG" id="COG3250">
    <property type="taxonomic scope" value="Bacteria"/>
</dbReference>
<evidence type="ECO:0000313" key="3">
    <source>
        <dbReference type="Proteomes" id="UP000003160"/>
    </source>
</evidence>
<dbReference type="HOGENOM" id="CLU_1342249_0_0_10"/>
<dbReference type="Gene3D" id="2.60.120.260">
    <property type="entry name" value="Galactose-binding domain-like"/>
    <property type="match status" value="1"/>
</dbReference>